<evidence type="ECO:0000256" key="3">
    <source>
        <dbReference type="ARBA" id="ARBA00023004"/>
    </source>
</evidence>
<comment type="cofactor">
    <cofactor evidence="1">
        <name>Fe(2+)</name>
        <dbReference type="ChEBI" id="CHEBI:29033"/>
    </cofactor>
</comment>
<dbReference type="InterPro" id="IPR042098">
    <property type="entry name" value="TauD-like_sf"/>
</dbReference>
<organism evidence="5 6">
    <name type="scientific">Actinacidiphila cocklensis</name>
    <dbReference type="NCBI Taxonomy" id="887465"/>
    <lineage>
        <taxon>Bacteria</taxon>
        <taxon>Bacillati</taxon>
        <taxon>Actinomycetota</taxon>
        <taxon>Actinomycetes</taxon>
        <taxon>Kitasatosporales</taxon>
        <taxon>Streptomycetaceae</taxon>
        <taxon>Actinacidiphila</taxon>
    </lineage>
</organism>
<evidence type="ECO:0000256" key="2">
    <source>
        <dbReference type="ARBA" id="ARBA00023002"/>
    </source>
</evidence>
<feature type="domain" description="TauD/TfdA-like" evidence="4">
    <location>
        <begin position="68"/>
        <end position="350"/>
    </location>
</feature>
<name>A0A9W4GS89_9ACTN</name>
<evidence type="ECO:0000313" key="6">
    <source>
        <dbReference type="Proteomes" id="UP001152519"/>
    </source>
</evidence>
<dbReference type="Pfam" id="PF02668">
    <property type="entry name" value="TauD"/>
    <property type="match status" value="1"/>
</dbReference>
<dbReference type="InterPro" id="IPR050411">
    <property type="entry name" value="AlphaKG_dependent_hydroxylases"/>
</dbReference>
<dbReference type="PANTHER" id="PTHR10696:SF21">
    <property type="entry name" value="TAUD_TFDA-LIKE DOMAIN-CONTAINING PROTEIN"/>
    <property type="match status" value="1"/>
</dbReference>
<dbReference type="GO" id="GO:0016491">
    <property type="term" value="F:oxidoreductase activity"/>
    <property type="evidence" value="ECO:0007669"/>
    <property type="project" value="UniProtKB-KW"/>
</dbReference>
<evidence type="ECO:0000256" key="1">
    <source>
        <dbReference type="ARBA" id="ARBA00001954"/>
    </source>
</evidence>
<proteinExistence type="predicted"/>
<dbReference type="PANTHER" id="PTHR10696">
    <property type="entry name" value="GAMMA-BUTYROBETAINE HYDROXYLASE-RELATED"/>
    <property type="match status" value="1"/>
</dbReference>
<reference evidence="5" key="1">
    <citation type="submission" date="2021-05" db="EMBL/GenBank/DDBJ databases">
        <authorList>
            <person name="Arsene-Ploetze F."/>
        </authorList>
    </citation>
    <scope>NUCLEOTIDE SEQUENCE</scope>
    <source>
        <strain evidence="5">DSM 42138</strain>
    </source>
</reference>
<gene>
    <name evidence="5" type="ORF">SCOCK_340028</name>
</gene>
<accession>A0A9W4GS89</accession>
<protein>
    <submittedName>
        <fullName evidence="5">Peptide synthase regulatory protein</fullName>
    </submittedName>
</protein>
<sequence>MTVLSGAPRFRRAEGGAPFTIPVRNRPFLAGSAHLSFPERIPDAGGMIPVREAAGPVAADPADALLAGAVRDVVDEELPAAGGVLVRGLPLADRTGFEKLVTGLGYEPLGYRGGIAVRRNDSGVALKASEEDPRITLSPHNEMAYLPDSPRRVFFFCETAAAAGGEVPVNDIRQTVAAIPPDIQEVFRTRGVRYHRTLAKESGPGATGWADTFGTTDPHEVADHLGASGYDYEWGGDGGDDVLRYHYRQDAFAAHPDTGQELWFNQVTELHCSYWRSHPDFPADLPAHHYPATTTYGDGGPIEDDEISFLRGVLWRSTRAVRMRPGDLLVLDNRVVQHGRMSYTGRRRHYVSLSR</sequence>
<evidence type="ECO:0000259" key="4">
    <source>
        <dbReference type="Pfam" id="PF02668"/>
    </source>
</evidence>
<dbReference type="AlphaFoldDB" id="A0A9W4GS89"/>
<dbReference type="InterPro" id="IPR003819">
    <property type="entry name" value="TauD/TfdA-like"/>
</dbReference>
<keyword evidence="6" id="KW-1185">Reference proteome</keyword>
<dbReference type="EMBL" id="CAJSLV010000064">
    <property type="protein sequence ID" value="CAG6395604.1"/>
    <property type="molecule type" value="Genomic_DNA"/>
</dbReference>
<comment type="caution">
    <text evidence="5">The sequence shown here is derived from an EMBL/GenBank/DDBJ whole genome shotgun (WGS) entry which is preliminary data.</text>
</comment>
<evidence type="ECO:0000313" key="5">
    <source>
        <dbReference type="EMBL" id="CAG6395604.1"/>
    </source>
</evidence>
<dbReference type="Gene3D" id="3.60.130.10">
    <property type="entry name" value="Clavaminate synthase-like"/>
    <property type="match status" value="1"/>
</dbReference>
<keyword evidence="2" id="KW-0560">Oxidoreductase</keyword>
<dbReference type="RefSeq" id="WP_251492875.1">
    <property type="nucleotide sequence ID" value="NZ_CAJSLV010000064.1"/>
</dbReference>
<keyword evidence="3" id="KW-0408">Iron</keyword>
<dbReference type="SUPFAM" id="SSF51197">
    <property type="entry name" value="Clavaminate synthase-like"/>
    <property type="match status" value="1"/>
</dbReference>
<dbReference type="Proteomes" id="UP001152519">
    <property type="component" value="Unassembled WGS sequence"/>
</dbReference>